<dbReference type="Gene3D" id="3.40.309.10">
    <property type="entry name" value="Aldehyde Dehydrogenase, Chain A, domain 2"/>
    <property type="match status" value="1"/>
</dbReference>
<reference evidence="8 9" key="1">
    <citation type="submission" date="2020-08" db="EMBL/GenBank/DDBJ databases">
        <title>Genomic Encyclopedia of Type Strains, Phase IV (KMG-IV): sequencing the most valuable type-strain genomes for metagenomic binning, comparative biology and taxonomic classification.</title>
        <authorList>
            <person name="Goeker M."/>
        </authorList>
    </citation>
    <scope>NUCLEOTIDE SEQUENCE [LARGE SCALE GENOMIC DNA]</scope>
    <source>
        <strain evidence="8 9">DSM 29007</strain>
    </source>
</reference>
<keyword evidence="2 3" id="KW-0560">Oxidoreductase</keyword>
<evidence type="ECO:0000256" key="2">
    <source>
        <dbReference type="ARBA" id="ARBA00023002"/>
    </source>
</evidence>
<dbReference type="Pfam" id="PF00171">
    <property type="entry name" value="Aldedh"/>
    <property type="match status" value="1"/>
</dbReference>
<dbReference type="InterPro" id="IPR016162">
    <property type="entry name" value="Ald_DH_N"/>
</dbReference>
<dbReference type="EMBL" id="JACHIA010000020">
    <property type="protein sequence ID" value="MBB6072993.1"/>
    <property type="molecule type" value="Genomic_DNA"/>
</dbReference>
<evidence type="ECO:0000313" key="9">
    <source>
        <dbReference type="Proteomes" id="UP000582837"/>
    </source>
</evidence>
<dbReference type="InterPro" id="IPR029510">
    <property type="entry name" value="Ald_DH_CS_GLU"/>
</dbReference>
<dbReference type="PANTHER" id="PTHR11699">
    <property type="entry name" value="ALDEHYDE DEHYDROGENASE-RELATED"/>
    <property type="match status" value="1"/>
</dbReference>
<dbReference type="FunFam" id="3.40.605.10:FF:000007">
    <property type="entry name" value="NAD/NADP-dependent betaine aldehyde dehydrogenase"/>
    <property type="match status" value="1"/>
</dbReference>
<feature type="active site" evidence="4">
    <location>
        <position position="292"/>
    </location>
</feature>
<protein>
    <recommendedName>
        <fullName evidence="3">Aldehyde dehydrogenase</fullName>
    </recommendedName>
</protein>
<dbReference type="InterPro" id="IPR016163">
    <property type="entry name" value="Ald_DH_C"/>
</dbReference>
<dbReference type="SUPFAM" id="SSF53720">
    <property type="entry name" value="ALDH-like"/>
    <property type="match status" value="1"/>
</dbReference>
<evidence type="ECO:0000256" key="6">
    <source>
        <dbReference type="RuleBase" id="RU003345"/>
    </source>
</evidence>
<comment type="similarity">
    <text evidence="1 3 6">Belongs to the aldehyde dehydrogenase family.</text>
</comment>
<dbReference type="RefSeq" id="WP_170040036.1">
    <property type="nucleotide sequence ID" value="NZ_JABDTL010000002.1"/>
</dbReference>
<dbReference type="Gene3D" id="3.40.605.10">
    <property type="entry name" value="Aldehyde Dehydrogenase, Chain A, domain 1"/>
    <property type="match status" value="1"/>
</dbReference>
<evidence type="ECO:0000256" key="3">
    <source>
        <dbReference type="PIRNR" id="PIRNR036492"/>
    </source>
</evidence>
<name>A0A841H4V1_9BACT</name>
<dbReference type="InterPro" id="IPR016160">
    <property type="entry name" value="Ald_DH_CS_CYS"/>
</dbReference>
<dbReference type="CDD" id="cd07091">
    <property type="entry name" value="ALDH_F1-2_Ald2-like"/>
    <property type="match status" value="1"/>
</dbReference>
<evidence type="ECO:0000259" key="7">
    <source>
        <dbReference type="Pfam" id="PF00171"/>
    </source>
</evidence>
<sequence>MSDTATLEIQPGRLFIGGEWQDAASGRTFDTINPATAETLTQVAEGGAADVDRAAHAAREAFESDSWQKLDARKRGRLLYAIADAMEERADELARLETMDNGKPVREARMIDIKESIDCFRYYAGWADKIDGDVIPVPGPYLNYTRREPVGVCGAIIPWNYPLQMAAWKVAPALACGNAVILKPAEQTSLTALELARIASSAGLPAGILNVVTGFGEDAGAALVAHPQVDKIAFTGSTAVGKIIQRQAADTLKRVSLELGGKSPNIVLEDADVDAAVRGASMAIFYNTGQACTAGSRLLVHESIRDEFVEKLLKRAAGFVPGDPLDPKTRLGPLVSQEQMDRVMGYIEQGKNEGGNLLMGGDRVEVNGKAGYFINPTIFGDVTSRMTIACEEIFGPVLAVQTFSDMDEALEIGNSTEYGLAAAVWTKDVRKAHVAAHRLRAGTVWINTYHNLDTASPFGGYKQSGYGRELGRHALDLYTQVKSVWVNLG</sequence>
<dbReference type="Proteomes" id="UP000582837">
    <property type="component" value="Unassembled WGS sequence"/>
</dbReference>
<evidence type="ECO:0000256" key="4">
    <source>
        <dbReference type="PIRSR" id="PIRSR036492-1"/>
    </source>
</evidence>
<evidence type="ECO:0000313" key="8">
    <source>
        <dbReference type="EMBL" id="MBB6072993.1"/>
    </source>
</evidence>
<organism evidence="8 9">
    <name type="scientific">Longimicrobium terrae</name>
    <dbReference type="NCBI Taxonomy" id="1639882"/>
    <lineage>
        <taxon>Bacteria</taxon>
        <taxon>Pseudomonadati</taxon>
        <taxon>Gemmatimonadota</taxon>
        <taxon>Longimicrobiia</taxon>
        <taxon>Longimicrobiales</taxon>
        <taxon>Longimicrobiaceae</taxon>
        <taxon>Longimicrobium</taxon>
    </lineage>
</organism>
<dbReference type="FunFam" id="3.40.605.10:FF:000026">
    <property type="entry name" value="Aldehyde dehydrogenase, putative"/>
    <property type="match status" value="1"/>
</dbReference>
<feature type="active site" evidence="4 5">
    <location>
        <position position="258"/>
    </location>
</feature>
<dbReference type="FunFam" id="3.40.309.10:FF:000012">
    <property type="entry name" value="Betaine aldehyde dehydrogenase"/>
    <property type="match status" value="1"/>
</dbReference>
<dbReference type="InterPro" id="IPR016161">
    <property type="entry name" value="Ald_DH/histidinol_DH"/>
</dbReference>
<feature type="domain" description="Aldehyde dehydrogenase" evidence="7">
    <location>
        <begin position="20"/>
        <end position="484"/>
    </location>
</feature>
<dbReference type="GO" id="GO:0016620">
    <property type="term" value="F:oxidoreductase activity, acting on the aldehyde or oxo group of donors, NAD or NADP as acceptor"/>
    <property type="evidence" value="ECO:0007669"/>
    <property type="project" value="InterPro"/>
</dbReference>
<dbReference type="GO" id="GO:0006081">
    <property type="term" value="P:aldehyde metabolic process"/>
    <property type="evidence" value="ECO:0007669"/>
    <property type="project" value="InterPro"/>
</dbReference>
<dbReference type="PROSITE" id="PS00687">
    <property type="entry name" value="ALDEHYDE_DEHYDR_GLU"/>
    <property type="match status" value="1"/>
</dbReference>
<dbReference type="PROSITE" id="PS00070">
    <property type="entry name" value="ALDEHYDE_DEHYDR_CYS"/>
    <property type="match status" value="1"/>
</dbReference>
<dbReference type="InterPro" id="IPR012394">
    <property type="entry name" value="Aldehyde_DH_NAD(P)"/>
</dbReference>
<dbReference type="PIRSF" id="PIRSF036492">
    <property type="entry name" value="ALDH"/>
    <property type="match status" value="1"/>
</dbReference>
<accession>A0A841H4V1</accession>
<dbReference type="AlphaFoldDB" id="A0A841H4V1"/>
<keyword evidence="9" id="KW-1185">Reference proteome</keyword>
<gene>
    <name evidence="8" type="ORF">HNQ61_004659</name>
</gene>
<evidence type="ECO:0000256" key="1">
    <source>
        <dbReference type="ARBA" id="ARBA00009986"/>
    </source>
</evidence>
<dbReference type="InterPro" id="IPR015590">
    <property type="entry name" value="Aldehyde_DH_dom"/>
</dbReference>
<evidence type="ECO:0000256" key="5">
    <source>
        <dbReference type="PROSITE-ProRule" id="PRU10007"/>
    </source>
</evidence>
<comment type="caution">
    <text evidence="8">The sequence shown here is derived from an EMBL/GenBank/DDBJ whole genome shotgun (WGS) entry which is preliminary data.</text>
</comment>
<proteinExistence type="inferred from homology"/>